<proteinExistence type="predicted"/>
<protein>
    <submittedName>
        <fullName evidence="1">Uncharacterized protein</fullName>
    </submittedName>
</protein>
<evidence type="ECO:0000313" key="2">
    <source>
        <dbReference type="Proteomes" id="UP000199532"/>
    </source>
</evidence>
<name>A0A1H6YZU9_9BACT</name>
<organism evidence="1 2">
    <name type="scientific">Dyadobacter koreensis</name>
    <dbReference type="NCBI Taxonomy" id="408657"/>
    <lineage>
        <taxon>Bacteria</taxon>
        <taxon>Pseudomonadati</taxon>
        <taxon>Bacteroidota</taxon>
        <taxon>Cytophagia</taxon>
        <taxon>Cytophagales</taxon>
        <taxon>Spirosomataceae</taxon>
        <taxon>Dyadobacter</taxon>
    </lineage>
</organism>
<sequence length="169" mass="19575">MMGYSVVYLLEERYTVSAENSDFIEKHSYSKDIVIKVPVSIPYQTSWDNPEPAEGKIEHEGEYYQMKTRQLINDTMYVHCEFDQNARDRFMTLVSHINDEVAGDNADSQKKSSSTILKSFLKDYMSSSRRYVFYLMEWSEQATNPVDRYHSSAALQAYLSIPSPPPDLV</sequence>
<dbReference type="Proteomes" id="UP000199532">
    <property type="component" value="Unassembled WGS sequence"/>
</dbReference>
<reference evidence="1 2" key="1">
    <citation type="submission" date="2016-10" db="EMBL/GenBank/DDBJ databases">
        <authorList>
            <person name="de Groot N.N."/>
        </authorList>
    </citation>
    <scope>NUCLEOTIDE SEQUENCE [LARGE SCALE GENOMIC DNA]</scope>
    <source>
        <strain evidence="1 2">DSM 19938</strain>
    </source>
</reference>
<keyword evidence="2" id="KW-1185">Reference proteome</keyword>
<gene>
    <name evidence="1" type="ORF">SAMN04487995_4821</name>
</gene>
<dbReference type="AlphaFoldDB" id="A0A1H6YZU9"/>
<evidence type="ECO:0000313" key="1">
    <source>
        <dbReference type="EMBL" id="SEJ46721.1"/>
    </source>
</evidence>
<accession>A0A1H6YZU9</accession>
<dbReference type="EMBL" id="FNXY01000008">
    <property type="protein sequence ID" value="SEJ46721.1"/>
    <property type="molecule type" value="Genomic_DNA"/>
</dbReference>
<dbReference type="STRING" id="408657.SAMN04487995_4821"/>
<dbReference type="OrthoDB" id="950503at2"/>